<dbReference type="AlphaFoldDB" id="A0AAD8ZKG4"/>
<evidence type="ECO:0000313" key="3">
    <source>
        <dbReference type="Proteomes" id="UP001239994"/>
    </source>
</evidence>
<comment type="caution">
    <text evidence="2">The sequence shown here is derived from an EMBL/GenBank/DDBJ whole genome shotgun (WGS) entry which is preliminary data.</text>
</comment>
<protein>
    <submittedName>
        <fullName evidence="2">Uncharacterized protein</fullName>
    </submittedName>
</protein>
<proteinExistence type="predicted"/>
<feature type="region of interest" description="Disordered" evidence="1">
    <location>
        <begin position="22"/>
        <end position="55"/>
    </location>
</feature>
<evidence type="ECO:0000313" key="2">
    <source>
        <dbReference type="EMBL" id="KAK1799718.1"/>
    </source>
</evidence>
<feature type="compositionally biased region" description="Basic residues" evidence="1">
    <location>
        <begin position="26"/>
        <end position="36"/>
    </location>
</feature>
<reference evidence="2" key="1">
    <citation type="submission" date="2023-03" db="EMBL/GenBank/DDBJ databases">
        <title>Electrophorus voltai genome.</title>
        <authorList>
            <person name="Bian C."/>
        </authorList>
    </citation>
    <scope>NUCLEOTIDE SEQUENCE</scope>
    <source>
        <strain evidence="2">CB-2022</strain>
        <tissue evidence="2">Muscle</tissue>
    </source>
</reference>
<keyword evidence="3" id="KW-1185">Reference proteome</keyword>
<dbReference type="Proteomes" id="UP001239994">
    <property type="component" value="Unassembled WGS sequence"/>
</dbReference>
<sequence>MHSRSPTLSSFACQVSKSCGALRRGGISRKGRAKRKKESEEKEEEEEEEEERDRERIKILSTYDKPTWLRSVLPVPQSEEKESSASNPASVQGLSAVTVNGESLSGNDRPR</sequence>
<evidence type="ECO:0000256" key="1">
    <source>
        <dbReference type="SAM" id="MobiDB-lite"/>
    </source>
</evidence>
<name>A0AAD8ZKG4_9TELE</name>
<feature type="region of interest" description="Disordered" evidence="1">
    <location>
        <begin position="74"/>
        <end position="111"/>
    </location>
</feature>
<dbReference type="EMBL" id="JAROKS010000011">
    <property type="protein sequence ID" value="KAK1799718.1"/>
    <property type="molecule type" value="Genomic_DNA"/>
</dbReference>
<feature type="compositionally biased region" description="Acidic residues" evidence="1">
    <location>
        <begin position="41"/>
        <end position="52"/>
    </location>
</feature>
<organism evidence="2 3">
    <name type="scientific">Electrophorus voltai</name>
    <dbReference type="NCBI Taxonomy" id="2609070"/>
    <lineage>
        <taxon>Eukaryota</taxon>
        <taxon>Metazoa</taxon>
        <taxon>Chordata</taxon>
        <taxon>Craniata</taxon>
        <taxon>Vertebrata</taxon>
        <taxon>Euteleostomi</taxon>
        <taxon>Actinopterygii</taxon>
        <taxon>Neopterygii</taxon>
        <taxon>Teleostei</taxon>
        <taxon>Ostariophysi</taxon>
        <taxon>Gymnotiformes</taxon>
        <taxon>Gymnotoidei</taxon>
        <taxon>Gymnotidae</taxon>
        <taxon>Electrophorus</taxon>
    </lineage>
</organism>
<gene>
    <name evidence="2" type="ORF">P4O66_006254</name>
</gene>
<feature type="compositionally biased region" description="Polar residues" evidence="1">
    <location>
        <begin position="84"/>
        <end position="111"/>
    </location>
</feature>
<accession>A0AAD8ZKG4</accession>